<feature type="compositionally biased region" description="Polar residues" evidence="3">
    <location>
        <begin position="30"/>
        <end position="42"/>
    </location>
</feature>
<sequence>MNTRAQYPDAPSAPGRTATQTVLQSEPEPSASNSPQPSTTIRLTKPKRKKRVEWTSDTVDNEGMNKKSSKCCCIYEKPRAFGESSSESEDEDCEHCRGHVEKKRTPSATTQQR</sequence>
<feature type="region of interest" description="Disordered" evidence="3">
    <location>
        <begin position="1"/>
        <end position="66"/>
    </location>
</feature>
<feature type="non-terminal residue" evidence="4">
    <location>
        <position position="1"/>
    </location>
</feature>
<dbReference type="PANTHER" id="PTHR20835">
    <property type="entry name" value="E3 UBIQUITIN-PROTEIN LIGASE PPP1R11-RELATED"/>
    <property type="match status" value="1"/>
</dbReference>
<dbReference type="Proteomes" id="UP000825002">
    <property type="component" value="Unassembled WGS sequence"/>
</dbReference>
<dbReference type="EMBL" id="JAIFTH010000650">
    <property type="protein sequence ID" value="KAG9509139.1"/>
    <property type="molecule type" value="Genomic_DNA"/>
</dbReference>
<evidence type="ECO:0000313" key="4">
    <source>
        <dbReference type="EMBL" id="KAG9509139.1"/>
    </source>
</evidence>
<accession>A0ABQ7S6V0</accession>
<proteinExistence type="predicted"/>
<organism evidence="4 5">
    <name type="scientific">Fragariocoptes setiger</name>
    <dbReference type="NCBI Taxonomy" id="1670756"/>
    <lineage>
        <taxon>Eukaryota</taxon>
        <taxon>Metazoa</taxon>
        <taxon>Ecdysozoa</taxon>
        <taxon>Arthropoda</taxon>
        <taxon>Chelicerata</taxon>
        <taxon>Arachnida</taxon>
        <taxon>Acari</taxon>
        <taxon>Acariformes</taxon>
        <taxon>Trombidiformes</taxon>
        <taxon>Prostigmata</taxon>
        <taxon>Eupodina</taxon>
        <taxon>Eriophyoidea</taxon>
        <taxon>Phytoptidae</taxon>
        <taxon>Fragariocoptes</taxon>
    </lineage>
</organism>
<dbReference type="PANTHER" id="PTHR20835:SF0">
    <property type="entry name" value="E3 UBIQUITIN-PROTEIN LIGASE PPP1R11"/>
    <property type="match status" value="1"/>
</dbReference>
<protein>
    <recommendedName>
        <fullName evidence="1">E3 ubiquitin-protein ligase PPP1R11</fullName>
    </recommendedName>
    <alternativeName>
        <fullName evidence="2">Protein phosphatase 1 regulatory subunit 11</fullName>
    </alternativeName>
</protein>
<evidence type="ECO:0000256" key="3">
    <source>
        <dbReference type="SAM" id="MobiDB-lite"/>
    </source>
</evidence>
<comment type="caution">
    <text evidence="4">The sequence shown here is derived from an EMBL/GenBank/DDBJ whole genome shotgun (WGS) entry which is preliminary data.</text>
</comment>
<evidence type="ECO:0000256" key="2">
    <source>
        <dbReference type="ARBA" id="ARBA00031039"/>
    </source>
</evidence>
<reference evidence="4 5" key="1">
    <citation type="submission" date="2020-10" db="EMBL/GenBank/DDBJ databases">
        <authorList>
            <person name="Klimov P.B."/>
            <person name="Dyachkov S.M."/>
            <person name="Chetverikov P.E."/>
        </authorList>
    </citation>
    <scope>NUCLEOTIDE SEQUENCE [LARGE SCALE GENOMIC DNA]</scope>
    <source>
        <strain evidence="4">BMOC 18-1129-001#AD2665</strain>
        <tissue evidence="4">Entire mites</tissue>
    </source>
</reference>
<evidence type="ECO:0000256" key="1">
    <source>
        <dbReference type="ARBA" id="ARBA00021994"/>
    </source>
</evidence>
<name>A0ABQ7S6V0_9ACAR</name>
<keyword evidence="5" id="KW-1185">Reference proteome</keyword>
<feature type="region of interest" description="Disordered" evidence="3">
    <location>
        <begin position="80"/>
        <end position="113"/>
    </location>
</feature>
<gene>
    <name evidence="4" type="primary">ppp1r11</name>
    <name evidence="4" type="ORF">GZH46_02350</name>
</gene>
<dbReference type="InterPro" id="IPR011107">
    <property type="entry name" value="PPI_Ypi1"/>
</dbReference>
<dbReference type="Pfam" id="PF07491">
    <property type="entry name" value="PPI_Ypi1"/>
    <property type="match status" value="1"/>
</dbReference>
<evidence type="ECO:0000313" key="5">
    <source>
        <dbReference type="Proteomes" id="UP000825002"/>
    </source>
</evidence>